<name>A0ABT4E0F4_9BACL</name>
<keyword evidence="3" id="KW-1003">Cell membrane</keyword>
<comment type="similarity">
    <text evidence="7">Belongs to the binding-protein-dependent transport system permease family.</text>
</comment>
<dbReference type="PANTHER" id="PTHR30193:SF41">
    <property type="entry name" value="DIACETYLCHITOBIOSE UPTAKE SYSTEM PERMEASE PROTEIN NGCF"/>
    <property type="match status" value="1"/>
</dbReference>
<evidence type="ECO:0000256" key="7">
    <source>
        <dbReference type="RuleBase" id="RU363032"/>
    </source>
</evidence>
<evidence type="ECO:0000256" key="5">
    <source>
        <dbReference type="ARBA" id="ARBA00022989"/>
    </source>
</evidence>
<comment type="caution">
    <text evidence="9">The sequence shown here is derived from an EMBL/GenBank/DDBJ whole genome shotgun (WGS) entry which is preliminary data.</text>
</comment>
<gene>
    <name evidence="9" type="ORF">M5X09_22960</name>
</gene>
<proteinExistence type="inferred from homology"/>
<dbReference type="SUPFAM" id="SSF161098">
    <property type="entry name" value="MetI-like"/>
    <property type="match status" value="1"/>
</dbReference>
<dbReference type="PANTHER" id="PTHR30193">
    <property type="entry name" value="ABC TRANSPORTER PERMEASE PROTEIN"/>
    <property type="match status" value="1"/>
</dbReference>
<dbReference type="Pfam" id="PF00528">
    <property type="entry name" value="BPD_transp_1"/>
    <property type="match status" value="1"/>
</dbReference>
<keyword evidence="4 7" id="KW-0812">Transmembrane</keyword>
<keyword evidence="2 7" id="KW-0813">Transport</keyword>
<organism evidence="9 10">
    <name type="scientific">Paenibacillus apiarius</name>
    <dbReference type="NCBI Taxonomy" id="46240"/>
    <lineage>
        <taxon>Bacteria</taxon>
        <taxon>Bacillati</taxon>
        <taxon>Bacillota</taxon>
        <taxon>Bacilli</taxon>
        <taxon>Bacillales</taxon>
        <taxon>Paenibacillaceae</taxon>
        <taxon>Paenibacillus</taxon>
    </lineage>
</organism>
<feature type="transmembrane region" description="Helical" evidence="7">
    <location>
        <begin position="39"/>
        <end position="59"/>
    </location>
</feature>
<reference evidence="9 10" key="1">
    <citation type="submission" date="2022-05" db="EMBL/GenBank/DDBJ databases">
        <title>Genome Sequencing of Bee-Associated Microbes.</title>
        <authorList>
            <person name="Dunlap C."/>
        </authorList>
    </citation>
    <scope>NUCLEOTIDE SEQUENCE [LARGE SCALE GENOMIC DNA]</scope>
    <source>
        <strain evidence="9 10">NRRL NRS-1438</strain>
    </source>
</reference>
<accession>A0ABT4E0F4</accession>
<evidence type="ECO:0000256" key="6">
    <source>
        <dbReference type="ARBA" id="ARBA00023136"/>
    </source>
</evidence>
<evidence type="ECO:0000313" key="10">
    <source>
        <dbReference type="Proteomes" id="UP001207626"/>
    </source>
</evidence>
<dbReference type="PROSITE" id="PS50928">
    <property type="entry name" value="ABC_TM1"/>
    <property type="match status" value="1"/>
</dbReference>
<evidence type="ECO:0000259" key="8">
    <source>
        <dbReference type="PROSITE" id="PS50928"/>
    </source>
</evidence>
<dbReference type="EMBL" id="JAMDLW010000038">
    <property type="protein sequence ID" value="MCY9522480.1"/>
    <property type="molecule type" value="Genomic_DNA"/>
</dbReference>
<sequence>MVWQAVGYYMIIYIAAIQGIPNDIYEAAVIDGAGEWKQFTHMTVPLIWGILRITIIFLFI</sequence>
<evidence type="ECO:0000256" key="3">
    <source>
        <dbReference type="ARBA" id="ARBA00022475"/>
    </source>
</evidence>
<evidence type="ECO:0000256" key="2">
    <source>
        <dbReference type="ARBA" id="ARBA00022448"/>
    </source>
</evidence>
<dbReference type="Gene3D" id="1.10.3720.10">
    <property type="entry name" value="MetI-like"/>
    <property type="match status" value="1"/>
</dbReference>
<dbReference type="InterPro" id="IPR051393">
    <property type="entry name" value="ABC_transporter_permease"/>
</dbReference>
<comment type="caution">
    <text evidence="7">Lacks conserved residue(s) required for the propagation of feature annotation.</text>
</comment>
<dbReference type="InterPro" id="IPR000515">
    <property type="entry name" value="MetI-like"/>
</dbReference>
<comment type="subcellular location">
    <subcellularLocation>
        <location evidence="1 7">Cell membrane</location>
        <topology evidence="1 7">Multi-pass membrane protein</topology>
    </subcellularLocation>
</comment>
<evidence type="ECO:0000256" key="4">
    <source>
        <dbReference type="ARBA" id="ARBA00022692"/>
    </source>
</evidence>
<protein>
    <submittedName>
        <fullName evidence="9">ABC transporter permease subunit</fullName>
    </submittedName>
</protein>
<evidence type="ECO:0000313" key="9">
    <source>
        <dbReference type="EMBL" id="MCY9522480.1"/>
    </source>
</evidence>
<keyword evidence="10" id="KW-1185">Reference proteome</keyword>
<keyword evidence="6 7" id="KW-0472">Membrane</keyword>
<keyword evidence="5 7" id="KW-1133">Transmembrane helix</keyword>
<dbReference type="InterPro" id="IPR035906">
    <property type="entry name" value="MetI-like_sf"/>
</dbReference>
<feature type="domain" description="ABC transmembrane type-1" evidence="8">
    <location>
        <begin position="1"/>
        <end position="60"/>
    </location>
</feature>
<evidence type="ECO:0000256" key="1">
    <source>
        <dbReference type="ARBA" id="ARBA00004651"/>
    </source>
</evidence>
<dbReference type="Proteomes" id="UP001207626">
    <property type="component" value="Unassembled WGS sequence"/>
</dbReference>